<gene>
    <name evidence="1" type="ORF">AAIR29_09810</name>
</gene>
<evidence type="ECO:0000313" key="1">
    <source>
        <dbReference type="EMBL" id="MEN2751925.1"/>
    </source>
</evidence>
<dbReference type="RefSeq" id="WP_299218512.1">
    <property type="nucleotide sequence ID" value="NZ_JBDGHN010000005.1"/>
</dbReference>
<name>A0ABU9X936_9GAMM</name>
<accession>A0ABU9X936</accession>
<comment type="caution">
    <text evidence="1">The sequence shown here is derived from an EMBL/GenBank/DDBJ whole genome shotgun (WGS) entry which is preliminary data.</text>
</comment>
<evidence type="ECO:0000313" key="2">
    <source>
        <dbReference type="Proteomes" id="UP001461960"/>
    </source>
</evidence>
<organism evidence="1 2">
    <name type="scientific">Psychrobacter saeujeotis</name>
    <dbReference type="NCBI Taxonomy" id="3143436"/>
    <lineage>
        <taxon>Bacteria</taxon>
        <taxon>Pseudomonadati</taxon>
        <taxon>Pseudomonadota</taxon>
        <taxon>Gammaproteobacteria</taxon>
        <taxon>Moraxellales</taxon>
        <taxon>Moraxellaceae</taxon>
        <taxon>Psychrobacter</taxon>
    </lineage>
</organism>
<dbReference type="EMBL" id="JBDGHN010000005">
    <property type="protein sequence ID" value="MEN2751925.1"/>
    <property type="molecule type" value="Genomic_DNA"/>
</dbReference>
<sequence length="46" mass="5227">MISAPLLMLRGGRRVKMVADNLAWQHAVNCKKRSNTTVDVRYIVIT</sequence>
<reference evidence="1 2" key="1">
    <citation type="submission" date="2024-05" db="EMBL/GenBank/DDBJ databases">
        <authorList>
            <person name="Kim H.-Y."/>
            <person name="Kim E."/>
            <person name="Cai Y."/>
            <person name="Yang S.-M."/>
            <person name="Lee W."/>
        </authorList>
    </citation>
    <scope>NUCLEOTIDE SEQUENCE [LARGE SCALE GENOMIC DNA]</scope>
    <source>
        <strain evidence="1 2">FBL11</strain>
    </source>
</reference>
<proteinExistence type="predicted"/>
<keyword evidence="2" id="KW-1185">Reference proteome</keyword>
<protein>
    <submittedName>
        <fullName evidence="1">Uncharacterized protein</fullName>
    </submittedName>
</protein>
<dbReference type="Proteomes" id="UP001461960">
    <property type="component" value="Unassembled WGS sequence"/>
</dbReference>